<dbReference type="GeneID" id="77953107"/>
<keyword evidence="1" id="KW-0472">Membrane</keyword>
<sequence length="97" mass="10874">MYTETDKRRRNQHYIVAAAVIVLLIILFVSSEKTPEAILKDIGYTDVQMGSETPGCLDGKGQFFSATSVDGHYHYGVLCIYKDKPNAVTVITDRKFN</sequence>
<evidence type="ECO:0000313" key="2">
    <source>
        <dbReference type="EMBL" id="QYN79930.1"/>
    </source>
</evidence>
<dbReference type="KEGG" id="vg:77953107"/>
<keyword evidence="1" id="KW-1133">Transmembrane helix</keyword>
<reference evidence="2" key="1">
    <citation type="journal article" date="2021" name="Viruses">
        <title>Novel Viruses That Lyse Plant and Human Strains of Kosakonia cowanii.</title>
        <authorList>
            <person name="Petrzik K."/>
            <person name="Brazdova S."/>
            <person name="Krawczyk K."/>
        </authorList>
    </citation>
    <scope>NUCLEOTIDE SEQUENCE</scope>
</reference>
<accession>A0AAE7WFM4</accession>
<evidence type="ECO:0000256" key="1">
    <source>
        <dbReference type="SAM" id="Phobius"/>
    </source>
</evidence>
<dbReference type="Proteomes" id="UP000828443">
    <property type="component" value="Segment"/>
</dbReference>
<protein>
    <submittedName>
        <fullName evidence="2">Decaheme cytochrome c</fullName>
    </submittedName>
</protein>
<organism evidence="2 3">
    <name type="scientific">Kosakonia phage Kc263</name>
    <dbReference type="NCBI Taxonomy" id="2863194"/>
    <lineage>
        <taxon>Viruses</taxon>
        <taxon>Duplodnaviria</taxon>
        <taxon>Heunggongvirae</taxon>
        <taxon>Uroviricota</taxon>
        <taxon>Caudoviricetes</taxon>
        <taxon>Chimalliviridae</taxon>
        <taxon>Branisovskavirus</taxon>
        <taxon>Branisovskavirus Kc263</taxon>
    </lineage>
</organism>
<keyword evidence="3" id="KW-1185">Reference proteome</keyword>
<keyword evidence="1" id="KW-0812">Transmembrane</keyword>
<evidence type="ECO:0000313" key="3">
    <source>
        <dbReference type="Proteomes" id="UP000828443"/>
    </source>
</evidence>
<proteinExistence type="predicted"/>
<dbReference type="RefSeq" id="YP_010676742.1">
    <property type="nucleotide sequence ID" value="NC_071015.1"/>
</dbReference>
<feature type="transmembrane region" description="Helical" evidence="1">
    <location>
        <begin position="12"/>
        <end position="30"/>
    </location>
</feature>
<name>A0AAE7WFM4_9CAUD</name>
<dbReference type="EMBL" id="MZ348422">
    <property type="protein sequence ID" value="QYN79930.1"/>
    <property type="molecule type" value="Genomic_DNA"/>
</dbReference>